<dbReference type="GO" id="GO:0005886">
    <property type="term" value="C:plasma membrane"/>
    <property type="evidence" value="ECO:0007669"/>
    <property type="project" value="UniProtKB-SubCell"/>
</dbReference>
<dbReference type="GO" id="GO:0019350">
    <property type="term" value="P:teichoic acid biosynthetic process"/>
    <property type="evidence" value="ECO:0007669"/>
    <property type="project" value="UniProtKB-KW"/>
</dbReference>
<evidence type="ECO:0000256" key="3">
    <source>
        <dbReference type="ARBA" id="ARBA00022475"/>
    </source>
</evidence>
<comment type="subcellular location">
    <subcellularLocation>
        <location evidence="1">Cell membrane</location>
        <topology evidence="1">Peripheral membrane protein</topology>
    </subcellularLocation>
</comment>
<keyword evidence="4" id="KW-0808">Transferase</keyword>
<sequence length="363" mass="42451">MMRYYIKMFYIYIIKFLSRLYSHLRVDANHIVFLMTFKEDELPIIYQLSENGFRVTVFAKKKDFSFLENRQNITYHPLKFSSILKQLSALATAKIIFIDTYYLLMAGLNKKSGQTVIQTWHAAGALKKFGLEDRSVDLNNHKLVEQYRAVYQATDKYLVGGQQMSHCFEKAFEAEYEQLIGFGSPRLTTYRQLDIEAHKQKLKQELGIENKVAVYLPTYREQGQNNRTIDKVTFETTVPGYTLLSKYHPTVPAAVNNTKVCTLDLIVMADLIITDYSSLAIEASIIDTPALFYVYDEAEYDEVRGLNEYYQAIPQDYKVYNEHDLYARIRKGNLKPLFEKWHQFNTRESLNQVVNYVEKLVRI</sequence>
<keyword evidence="5" id="KW-0777">Teichoic acid biosynthesis</keyword>
<accession>A0A9X1J0R7</accession>
<evidence type="ECO:0000256" key="6">
    <source>
        <dbReference type="ARBA" id="ARBA00023136"/>
    </source>
</evidence>
<dbReference type="Proteomes" id="UP000524893">
    <property type="component" value="Unassembled WGS sequence"/>
</dbReference>
<dbReference type="PANTHER" id="PTHR37316">
    <property type="entry name" value="TEICHOIC ACID GLYCEROL-PHOSPHATE PRIMASE"/>
    <property type="match status" value="1"/>
</dbReference>
<dbReference type="NCBIfam" id="NF041711">
    <property type="entry name" value="TagprimaseTarB"/>
    <property type="match status" value="1"/>
</dbReference>
<organism evidence="7 8">
    <name type="scientific">Staphylococcus coagulans</name>
    <dbReference type="NCBI Taxonomy" id="74706"/>
    <lineage>
        <taxon>Bacteria</taxon>
        <taxon>Bacillati</taxon>
        <taxon>Bacillota</taxon>
        <taxon>Bacilli</taxon>
        <taxon>Bacillales</taxon>
        <taxon>Staphylococcaceae</taxon>
        <taxon>Staphylococcus</taxon>
    </lineage>
</organism>
<dbReference type="InterPro" id="IPR049698">
    <property type="entry name" value="TarB"/>
</dbReference>
<keyword evidence="6" id="KW-0472">Membrane</keyword>
<comment type="similarity">
    <text evidence="2">Belongs to the CDP-glycerol glycerophosphotransferase family.</text>
</comment>
<dbReference type="Pfam" id="PF04464">
    <property type="entry name" value="Glyphos_transf"/>
    <property type="match status" value="1"/>
</dbReference>
<comment type="caution">
    <text evidence="7">The sequence shown here is derived from an EMBL/GenBank/DDBJ whole genome shotgun (WGS) entry which is preliminary data.</text>
</comment>
<dbReference type="EMBL" id="JABTCN010000003">
    <property type="protein sequence ID" value="MBA8775787.1"/>
    <property type="molecule type" value="Genomic_DNA"/>
</dbReference>
<gene>
    <name evidence="7" type="ORF">HR081_02460</name>
</gene>
<dbReference type="RefSeq" id="WP_050331693.1">
    <property type="nucleotide sequence ID" value="NZ_CP092965.1"/>
</dbReference>
<proteinExistence type="inferred from homology"/>
<dbReference type="InterPro" id="IPR043148">
    <property type="entry name" value="TagF_C"/>
</dbReference>
<evidence type="ECO:0000313" key="7">
    <source>
        <dbReference type="EMBL" id="MBA8775787.1"/>
    </source>
</evidence>
<dbReference type="PANTHER" id="PTHR37316:SF1">
    <property type="entry name" value="TEICHOIC ACID GLYCEROL-PHOSPHATE PRIMASE"/>
    <property type="match status" value="1"/>
</dbReference>
<dbReference type="InterPro" id="IPR007554">
    <property type="entry name" value="Glycerophosphate_synth"/>
</dbReference>
<evidence type="ECO:0000256" key="2">
    <source>
        <dbReference type="ARBA" id="ARBA00010488"/>
    </source>
</evidence>
<keyword evidence="3" id="KW-1003">Cell membrane</keyword>
<name>A0A9X1J0R7_9STAP</name>
<reference evidence="7 8" key="1">
    <citation type="journal article" date="2020" name="Access Microbiol">
        <title>Isolation and genome sequencing of Staphylococcus schleiferi subspecies coagulans from Antarctic seals.</title>
        <authorList>
            <person name="Foster G."/>
            <person name="Robb A."/>
            <person name="Paterson G.K."/>
        </authorList>
    </citation>
    <scope>NUCLEOTIDE SEQUENCE [LARGE SCALE GENOMIC DNA]</scope>
    <source>
        <strain evidence="7 8">M615/02/4</strain>
    </source>
</reference>
<evidence type="ECO:0000256" key="5">
    <source>
        <dbReference type="ARBA" id="ARBA00022944"/>
    </source>
</evidence>
<dbReference type="Gene3D" id="3.40.50.11820">
    <property type="match status" value="1"/>
</dbReference>
<dbReference type="AlphaFoldDB" id="A0A9X1J0R7"/>
<evidence type="ECO:0000313" key="8">
    <source>
        <dbReference type="Proteomes" id="UP000524893"/>
    </source>
</evidence>
<dbReference type="Gene3D" id="3.40.50.12580">
    <property type="match status" value="1"/>
</dbReference>
<evidence type="ECO:0000256" key="4">
    <source>
        <dbReference type="ARBA" id="ARBA00022679"/>
    </source>
</evidence>
<dbReference type="InterPro" id="IPR051612">
    <property type="entry name" value="Teichoic_Acid_Biosynth"/>
</dbReference>
<dbReference type="SUPFAM" id="SSF53756">
    <property type="entry name" value="UDP-Glycosyltransferase/glycogen phosphorylase"/>
    <property type="match status" value="1"/>
</dbReference>
<dbReference type="GO" id="GO:0047355">
    <property type="term" value="F:CDP-glycerol glycerophosphotransferase activity"/>
    <property type="evidence" value="ECO:0007669"/>
    <property type="project" value="InterPro"/>
</dbReference>
<evidence type="ECO:0000256" key="1">
    <source>
        <dbReference type="ARBA" id="ARBA00004202"/>
    </source>
</evidence>
<protein>
    <submittedName>
        <fullName evidence="7">CDP-glycerol glycerophosphotransferase family protein</fullName>
    </submittedName>
</protein>
<dbReference type="InterPro" id="IPR043149">
    <property type="entry name" value="TagF_N"/>
</dbReference>